<dbReference type="Proteomes" id="UP000503440">
    <property type="component" value="Plasmid pB18-3"/>
</dbReference>
<evidence type="ECO:0000313" key="2">
    <source>
        <dbReference type="Proteomes" id="UP000503440"/>
    </source>
</evidence>
<geneLocation type="plasmid" evidence="2">
    <name>pb18-3</name>
</geneLocation>
<name>A0A6C0Y7L4_9GAMM</name>
<keyword evidence="1" id="KW-0614">Plasmid</keyword>
<gene>
    <name evidence="1" type="ORF">FSC09_17220</name>
</gene>
<dbReference type="RefSeq" id="WP_163146658.1">
    <property type="nucleotide sequence ID" value="NZ_CP044458.1"/>
</dbReference>
<dbReference type="EMBL" id="CP044458">
    <property type="protein sequence ID" value="QIC72099.1"/>
    <property type="molecule type" value="Genomic_DNA"/>
</dbReference>
<sequence length="179" mass="21006">MGLSEEEVKEGRYYISKQFSEEYYDHKYSSMQRAVTPPGNVPDDKLMIEPVRFDMKKHIRSKCEEKVVVTKHDLEKVKFGLRGITYMLTEEANVDRTPFYQCIENQLKTIDLDNENLQNLVQSSDYQDMKKQPEFEKEIQEIKKDGRVTLYEALAILSSMHKYSSAVDKAQYQTTINNL</sequence>
<proteinExistence type="predicted"/>
<organism evidence="1 2">
    <name type="scientific">Acinetobacter indicus</name>
    <dbReference type="NCBI Taxonomy" id="756892"/>
    <lineage>
        <taxon>Bacteria</taxon>
        <taxon>Pseudomonadati</taxon>
        <taxon>Pseudomonadota</taxon>
        <taxon>Gammaproteobacteria</taxon>
        <taxon>Moraxellales</taxon>
        <taxon>Moraxellaceae</taxon>
        <taxon>Acinetobacter</taxon>
    </lineage>
</organism>
<accession>A0A6C0Y7L4</accession>
<dbReference type="AlphaFoldDB" id="A0A6C0Y7L4"/>
<reference evidence="1 2" key="1">
    <citation type="submission" date="2019-09" db="EMBL/GenBank/DDBJ databases">
        <title>Non-baumannii Acinetobacter spp. carrying blaNDM-1 isolated in China.</title>
        <authorList>
            <person name="Cui C."/>
            <person name="Chen C."/>
            <person name="Sun J."/>
            <person name="Liu Y."/>
        </authorList>
    </citation>
    <scope>NUCLEOTIDE SEQUENCE [LARGE SCALE GENOMIC DNA]</scope>
    <source>
        <strain evidence="1 2">B18</strain>
        <plasmid evidence="2">pb18-3</plasmid>
    </source>
</reference>
<protein>
    <submittedName>
        <fullName evidence="1">Uncharacterized protein</fullName>
    </submittedName>
</protein>
<evidence type="ECO:0000313" key="1">
    <source>
        <dbReference type="EMBL" id="QIC72099.1"/>
    </source>
</evidence>